<dbReference type="PROSITE" id="PS50943">
    <property type="entry name" value="HTH_CROC1"/>
    <property type="match status" value="1"/>
</dbReference>
<feature type="domain" description="HTH cro/C1-type" evidence="1">
    <location>
        <begin position="53"/>
        <end position="75"/>
    </location>
</feature>
<accession>A0A9X2E884</accession>
<dbReference type="AlphaFoldDB" id="A0A9X2E884"/>
<dbReference type="Proteomes" id="UP001139157">
    <property type="component" value="Unassembled WGS sequence"/>
</dbReference>
<dbReference type="GO" id="GO:0003677">
    <property type="term" value="F:DNA binding"/>
    <property type="evidence" value="ECO:0007669"/>
    <property type="project" value="InterPro"/>
</dbReference>
<name>A0A9X2E884_9NOCA</name>
<protein>
    <recommendedName>
        <fullName evidence="1">HTH cro/C1-type domain-containing protein</fullName>
    </recommendedName>
</protein>
<dbReference type="RefSeq" id="WP_251913794.1">
    <property type="nucleotide sequence ID" value="NZ_JAMRXG010000007.1"/>
</dbReference>
<dbReference type="Gene3D" id="1.10.260.40">
    <property type="entry name" value="lambda repressor-like DNA-binding domains"/>
    <property type="match status" value="1"/>
</dbReference>
<gene>
    <name evidence="2" type="ORF">NDR86_18910</name>
</gene>
<proteinExistence type="predicted"/>
<dbReference type="InterPro" id="IPR010982">
    <property type="entry name" value="Lambda_DNA-bd_dom_sf"/>
</dbReference>
<reference evidence="2" key="1">
    <citation type="submission" date="2022-06" db="EMBL/GenBank/DDBJ databases">
        <title>Novel species in genus nocardia.</title>
        <authorList>
            <person name="Li F."/>
        </authorList>
    </citation>
    <scope>NUCLEOTIDE SEQUENCE</scope>
    <source>
        <strain evidence="2">CDC141</strain>
    </source>
</reference>
<evidence type="ECO:0000313" key="2">
    <source>
        <dbReference type="EMBL" id="MCM6775549.1"/>
    </source>
</evidence>
<organism evidence="2 3">
    <name type="scientific">Nocardia pulmonis</name>
    <dbReference type="NCBI Taxonomy" id="2951408"/>
    <lineage>
        <taxon>Bacteria</taxon>
        <taxon>Bacillati</taxon>
        <taxon>Actinomycetota</taxon>
        <taxon>Actinomycetes</taxon>
        <taxon>Mycobacteriales</taxon>
        <taxon>Nocardiaceae</taxon>
        <taxon>Nocardia</taxon>
    </lineage>
</organism>
<dbReference type="EMBL" id="JAMRXG010000007">
    <property type="protein sequence ID" value="MCM6775549.1"/>
    <property type="molecule type" value="Genomic_DNA"/>
</dbReference>
<evidence type="ECO:0000313" key="3">
    <source>
        <dbReference type="Proteomes" id="UP001139157"/>
    </source>
</evidence>
<sequence>MRQFDRRLTELIAARYPDPRSRPGYGRLAGEIREATGGAISGTYLWQLATGKKRNPTVEQLDILARFFGVAPEYFLADETPRDTGEESALRQRLAEQDVRAIALRAGSMSPALRRQLLAMMDILDPRPPRDEERP</sequence>
<comment type="caution">
    <text evidence="2">The sequence shown here is derived from an EMBL/GenBank/DDBJ whole genome shotgun (WGS) entry which is preliminary data.</text>
</comment>
<keyword evidence="3" id="KW-1185">Reference proteome</keyword>
<dbReference type="InterPro" id="IPR001387">
    <property type="entry name" value="Cro/C1-type_HTH"/>
</dbReference>
<evidence type="ECO:0000259" key="1">
    <source>
        <dbReference type="PROSITE" id="PS50943"/>
    </source>
</evidence>